<feature type="disulfide bond" evidence="9">
    <location>
        <begin position="99"/>
        <end position="109"/>
    </location>
</feature>
<feature type="compositionally biased region" description="Pro residues" evidence="10">
    <location>
        <begin position="686"/>
        <end position="699"/>
    </location>
</feature>
<sequence>MDQTGAVLQVVAAVFILQVFTTWAAPGSDLRLVGESSSYEGRLEVYHESTNQWGTVCDNSWDYPDAMVACRQLGFTAVTTSLYHLDGASAPILLDVVQCVGHEGRLAECSHAGWGIHSCTHSDDVAIQCGYDNTYVDPMPIRLVGGSVRSGRLEVYLDGAWGTVCDDNWDLADAQVACQQLGFTTVANYLLPAIEGATGPVHAYYIGCQGSETHLGQCVQRGGWGSRYCGHDEDVSVACESPHMETSLRLADGSRPNEGRLEIYHNGEWGTVCDDYWDHHAAAVACRQLSLGSPSPLTGVYIPQGAGSILLDDVMCQGWEARLVDCGHLAMGSHNCGHHEDVYLACSVEDFSNIATMPAPDSYTLHLADGLSHYEGRLELDINGVAGGICDTDWTLRDAVVACRHLGFGTAIREVPDGTFGVNYGGYYWRNNVTCSGEEATLQDCSVGNLGLGFCAHGGHDVGVSCTGPFIGEERGMRNAAVRLEGGSNSAEGRVEVLFNGEWSTVCDDGWDDIDAGVVCRQIGFMGAENSHHYIDGLPVASGPILLDQVRCEGDEVTIMGCRHNGLHTHDCVHDEDVVIKCYHNKVHDWKLGGGKVFGIVTVVCVAISLGFFIIRRRMQLEKLRNLLVVPESEQPEPAEGPGPGGLTSPRPYPVQPAYPQLQLRPPLSQPLSQPPCGPGLTAAIPPLPPVGFPDPNPLPASYMTTTSGADGVSQLPVYLPSPVAVTSMPPVQDSLPQVQGTAPGQLHPIHGRVHHTSSSHSYR</sequence>
<feature type="disulfide bond" evidence="9">
    <location>
        <begin position="165"/>
        <end position="229"/>
    </location>
</feature>
<evidence type="ECO:0000256" key="3">
    <source>
        <dbReference type="ARBA" id="ARBA00022729"/>
    </source>
</evidence>
<dbReference type="PROSITE" id="PS50287">
    <property type="entry name" value="SRCR_2"/>
    <property type="match status" value="5"/>
</dbReference>
<dbReference type="AlphaFoldDB" id="A0A8B7Z5M5"/>
<accession>A0A8B7Z5M5</accession>
<evidence type="ECO:0000256" key="4">
    <source>
        <dbReference type="ARBA" id="ARBA00022737"/>
    </source>
</evidence>
<gene>
    <name evidence="15" type="primary">LOC110984765</name>
</gene>
<feature type="domain" description="SRCR" evidence="13">
    <location>
        <begin position="30"/>
        <end position="130"/>
    </location>
</feature>
<feature type="disulfide bond" evidence="9">
    <location>
        <begin position="178"/>
        <end position="239"/>
    </location>
</feature>
<comment type="subcellular location">
    <subcellularLocation>
        <location evidence="1">Membrane</location>
        <topology evidence="1">Single-pass membrane protein</topology>
    </subcellularLocation>
</comment>
<feature type="domain" description="SRCR" evidence="13">
    <location>
        <begin position="365"/>
        <end position="467"/>
    </location>
</feature>
<evidence type="ECO:0000256" key="6">
    <source>
        <dbReference type="ARBA" id="ARBA00023136"/>
    </source>
</evidence>
<dbReference type="Gene3D" id="3.10.250.10">
    <property type="entry name" value="SRCR-like domain"/>
    <property type="match status" value="5"/>
</dbReference>
<feature type="signal peptide" evidence="12">
    <location>
        <begin position="1"/>
        <end position="24"/>
    </location>
</feature>
<dbReference type="GeneID" id="110984765"/>
<feature type="domain" description="SRCR" evidence="13">
    <location>
        <begin position="141"/>
        <end position="240"/>
    </location>
</feature>
<dbReference type="PANTHER" id="PTHR19331:SF465">
    <property type="entry name" value="EGG PEPTIDE SPERACT RECEPTOR"/>
    <property type="match status" value="1"/>
</dbReference>
<keyword evidence="3 12" id="KW-0732">Signal</keyword>
<feature type="disulfide bond" evidence="9">
    <location>
        <begin position="435"/>
        <end position="445"/>
    </location>
</feature>
<feature type="region of interest" description="Disordered" evidence="10">
    <location>
        <begin position="632"/>
        <end position="700"/>
    </location>
</feature>
<name>A0A8B7Z5M5_ACAPL</name>
<evidence type="ECO:0000256" key="7">
    <source>
        <dbReference type="ARBA" id="ARBA00023157"/>
    </source>
</evidence>
<feature type="compositionally biased region" description="Low complexity" evidence="10">
    <location>
        <begin position="660"/>
        <end position="672"/>
    </location>
</feature>
<evidence type="ECO:0000256" key="10">
    <source>
        <dbReference type="SAM" id="MobiDB-lite"/>
    </source>
</evidence>
<keyword evidence="5 11" id="KW-1133">Transmembrane helix</keyword>
<protein>
    <submittedName>
        <fullName evidence="15">Scavenger receptor cysteine-rich domain-containing group B protein-like</fullName>
    </submittedName>
</protein>
<keyword evidence="14" id="KW-1185">Reference proteome</keyword>
<feature type="chain" id="PRO_5034342966" evidence="12">
    <location>
        <begin position="25"/>
        <end position="764"/>
    </location>
</feature>
<dbReference type="FunFam" id="3.10.250.10:FF:000016">
    <property type="entry name" value="Scavenger receptor cysteine-rich protein type 12"/>
    <property type="match status" value="1"/>
</dbReference>
<dbReference type="RefSeq" id="XP_022100939.1">
    <property type="nucleotide sequence ID" value="XM_022245247.1"/>
</dbReference>
<proteinExistence type="predicted"/>
<dbReference type="KEGG" id="aplc:110984765"/>
<feature type="compositionally biased region" description="Basic residues" evidence="10">
    <location>
        <begin position="750"/>
        <end position="764"/>
    </location>
</feature>
<dbReference type="InterPro" id="IPR001190">
    <property type="entry name" value="SRCR"/>
</dbReference>
<evidence type="ECO:0000313" key="15">
    <source>
        <dbReference type="RefSeq" id="XP_022100939.1"/>
    </source>
</evidence>
<keyword evidence="8" id="KW-0325">Glycoprotein</keyword>
<comment type="caution">
    <text evidence="9">Lacks conserved residue(s) required for the propagation of feature annotation.</text>
</comment>
<dbReference type="FunFam" id="3.10.250.10:FF:000001">
    <property type="entry name" value="Lysyl oxidase 4 isoform X1"/>
    <property type="match status" value="2"/>
</dbReference>
<reference evidence="15" key="1">
    <citation type="submission" date="2025-08" db="UniProtKB">
        <authorList>
            <consortium name="RefSeq"/>
        </authorList>
    </citation>
    <scope>IDENTIFICATION</scope>
</reference>
<dbReference type="OrthoDB" id="536948at2759"/>
<feature type="disulfide bond" evidence="9">
    <location>
        <begin position="552"/>
        <end position="562"/>
    </location>
</feature>
<keyword evidence="4" id="KW-0677">Repeat</keyword>
<dbReference type="Pfam" id="PF00530">
    <property type="entry name" value="SRCR"/>
    <property type="match status" value="5"/>
</dbReference>
<evidence type="ECO:0000256" key="11">
    <source>
        <dbReference type="SAM" id="Phobius"/>
    </source>
</evidence>
<evidence type="ECO:0000256" key="5">
    <source>
        <dbReference type="ARBA" id="ARBA00022989"/>
    </source>
</evidence>
<evidence type="ECO:0000259" key="13">
    <source>
        <dbReference type="PROSITE" id="PS50287"/>
    </source>
</evidence>
<feature type="transmembrane region" description="Helical" evidence="11">
    <location>
        <begin position="597"/>
        <end position="615"/>
    </location>
</feature>
<evidence type="ECO:0000256" key="1">
    <source>
        <dbReference type="ARBA" id="ARBA00004167"/>
    </source>
</evidence>
<evidence type="ECO:0000256" key="8">
    <source>
        <dbReference type="ARBA" id="ARBA00023180"/>
    </source>
</evidence>
<dbReference type="PANTHER" id="PTHR19331">
    <property type="entry name" value="SCAVENGER RECEPTOR DOMAIN-CONTAINING"/>
    <property type="match status" value="1"/>
</dbReference>
<keyword evidence="7 9" id="KW-1015">Disulfide bond</keyword>
<keyword evidence="2 11" id="KW-0812">Transmembrane</keyword>
<dbReference type="SMART" id="SM00202">
    <property type="entry name" value="SR"/>
    <property type="match status" value="5"/>
</dbReference>
<dbReference type="SUPFAM" id="SSF56487">
    <property type="entry name" value="SRCR-like"/>
    <property type="match status" value="5"/>
</dbReference>
<organism evidence="14 15">
    <name type="scientific">Acanthaster planci</name>
    <name type="common">Crown-of-thorns starfish</name>
    <dbReference type="NCBI Taxonomy" id="133434"/>
    <lineage>
        <taxon>Eukaryota</taxon>
        <taxon>Metazoa</taxon>
        <taxon>Echinodermata</taxon>
        <taxon>Eleutherozoa</taxon>
        <taxon>Asterozoa</taxon>
        <taxon>Asteroidea</taxon>
        <taxon>Valvatacea</taxon>
        <taxon>Valvatida</taxon>
        <taxon>Acanthasteridae</taxon>
        <taxon>Acanthaster</taxon>
    </lineage>
</organism>
<feature type="domain" description="SRCR" evidence="13">
    <location>
        <begin position="482"/>
        <end position="583"/>
    </location>
</feature>
<dbReference type="InterPro" id="IPR036772">
    <property type="entry name" value="SRCR-like_dom_sf"/>
</dbReference>
<dbReference type="OMA" id="VACESPH"/>
<dbReference type="PROSITE" id="PS00420">
    <property type="entry name" value="SRCR_1"/>
    <property type="match status" value="1"/>
</dbReference>
<dbReference type="PRINTS" id="PR00258">
    <property type="entry name" value="SPERACTRCPTR"/>
</dbReference>
<keyword evidence="6 11" id="KW-0472">Membrane</keyword>
<dbReference type="GO" id="GO:0016020">
    <property type="term" value="C:membrane"/>
    <property type="evidence" value="ECO:0007669"/>
    <property type="project" value="UniProtKB-SubCell"/>
</dbReference>
<feature type="disulfide bond" evidence="9">
    <location>
        <begin position="316"/>
        <end position="326"/>
    </location>
</feature>
<dbReference type="FunFam" id="3.10.250.10:FF:000006">
    <property type="entry name" value="neurotrypsin isoform X2"/>
    <property type="match status" value="2"/>
</dbReference>
<dbReference type="Proteomes" id="UP000694845">
    <property type="component" value="Unplaced"/>
</dbReference>
<evidence type="ECO:0000313" key="14">
    <source>
        <dbReference type="Proteomes" id="UP000694845"/>
    </source>
</evidence>
<evidence type="ECO:0000256" key="12">
    <source>
        <dbReference type="SAM" id="SignalP"/>
    </source>
</evidence>
<feature type="disulfide bond" evidence="9">
    <location>
        <begin position="208"/>
        <end position="218"/>
    </location>
</feature>
<feature type="region of interest" description="Disordered" evidence="10">
    <location>
        <begin position="742"/>
        <end position="764"/>
    </location>
</feature>
<feature type="domain" description="SRCR" evidence="13">
    <location>
        <begin position="248"/>
        <end position="347"/>
    </location>
</feature>
<evidence type="ECO:0000256" key="2">
    <source>
        <dbReference type="ARBA" id="ARBA00022692"/>
    </source>
</evidence>
<evidence type="ECO:0000256" key="9">
    <source>
        <dbReference type="PROSITE-ProRule" id="PRU00196"/>
    </source>
</evidence>